<evidence type="ECO:0000313" key="1">
    <source>
        <dbReference type="EMBL" id="KAI3706863.1"/>
    </source>
</evidence>
<reference evidence="1 2" key="2">
    <citation type="journal article" date="2022" name="Mol. Ecol. Resour.">
        <title>The genomes of chicory, endive, great burdock and yacon provide insights into Asteraceae paleo-polyploidization history and plant inulin production.</title>
        <authorList>
            <person name="Fan W."/>
            <person name="Wang S."/>
            <person name="Wang H."/>
            <person name="Wang A."/>
            <person name="Jiang F."/>
            <person name="Liu H."/>
            <person name="Zhao H."/>
            <person name="Xu D."/>
            <person name="Zhang Y."/>
        </authorList>
    </citation>
    <scope>NUCLEOTIDE SEQUENCE [LARGE SCALE GENOMIC DNA]</scope>
    <source>
        <strain evidence="2">cv. Niubang</strain>
    </source>
</reference>
<gene>
    <name evidence="1" type="ORF">L6452_24891</name>
</gene>
<comment type="caution">
    <text evidence="1">The sequence shown here is derived from an EMBL/GenBank/DDBJ whole genome shotgun (WGS) entry which is preliminary data.</text>
</comment>
<dbReference type="EMBL" id="CM042054">
    <property type="protein sequence ID" value="KAI3706863.1"/>
    <property type="molecule type" value="Genomic_DNA"/>
</dbReference>
<reference evidence="2" key="1">
    <citation type="journal article" date="2022" name="Mol. Ecol. Resour.">
        <title>The genomes of chicory, endive, great burdock and yacon provide insights into Asteraceae palaeo-polyploidization history and plant inulin production.</title>
        <authorList>
            <person name="Fan W."/>
            <person name="Wang S."/>
            <person name="Wang H."/>
            <person name="Wang A."/>
            <person name="Jiang F."/>
            <person name="Liu H."/>
            <person name="Zhao H."/>
            <person name="Xu D."/>
            <person name="Zhang Y."/>
        </authorList>
    </citation>
    <scope>NUCLEOTIDE SEQUENCE [LARGE SCALE GENOMIC DNA]</scope>
    <source>
        <strain evidence="2">cv. Niubang</strain>
    </source>
</reference>
<evidence type="ECO:0000313" key="2">
    <source>
        <dbReference type="Proteomes" id="UP001055879"/>
    </source>
</evidence>
<proteinExistence type="predicted"/>
<keyword evidence="2" id="KW-1185">Reference proteome</keyword>
<dbReference type="Proteomes" id="UP001055879">
    <property type="component" value="Linkage Group LG08"/>
</dbReference>
<organism evidence="1 2">
    <name type="scientific">Arctium lappa</name>
    <name type="common">Greater burdock</name>
    <name type="synonym">Lappa major</name>
    <dbReference type="NCBI Taxonomy" id="4217"/>
    <lineage>
        <taxon>Eukaryota</taxon>
        <taxon>Viridiplantae</taxon>
        <taxon>Streptophyta</taxon>
        <taxon>Embryophyta</taxon>
        <taxon>Tracheophyta</taxon>
        <taxon>Spermatophyta</taxon>
        <taxon>Magnoliopsida</taxon>
        <taxon>eudicotyledons</taxon>
        <taxon>Gunneridae</taxon>
        <taxon>Pentapetalae</taxon>
        <taxon>asterids</taxon>
        <taxon>campanulids</taxon>
        <taxon>Asterales</taxon>
        <taxon>Asteraceae</taxon>
        <taxon>Carduoideae</taxon>
        <taxon>Cardueae</taxon>
        <taxon>Arctiinae</taxon>
        <taxon>Arctium</taxon>
    </lineage>
</organism>
<accession>A0ACB9ABY4</accession>
<sequence length="133" mass="14817">MEGVDYLSDERKKALFDVEAMKVVWVGSCEALEVSDRIAKLVANGPLEIGNAILSGLSRIAFLILYELAVRYNESRVCDIVLKSDSAWSAPQISVKHRELAGHCTVRELNQRPNIGHAVNVLSPLVEKWKPME</sequence>
<name>A0ACB9ABY4_ARCLA</name>
<protein>
    <submittedName>
        <fullName evidence="1">Uncharacterized protein</fullName>
    </submittedName>
</protein>